<dbReference type="EMBL" id="JBEQNB010000008">
    <property type="protein sequence ID" value="MES0835193.1"/>
    <property type="molecule type" value="Genomic_DNA"/>
</dbReference>
<dbReference type="InterPro" id="IPR011047">
    <property type="entry name" value="Quinoprotein_ADH-like_sf"/>
</dbReference>
<proteinExistence type="predicted"/>
<comment type="caution">
    <text evidence="2">The sequence shown here is derived from an EMBL/GenBank/DDBJ whole genome shotgun (WGS) entry which is preliminary data.</text>
</comment>
<reference evidence="2 3" key="1">
    <citation type="submission" date="2024-06" db="EMBL/GenBank/DDBJ databases">
        <authorList>
            <person name="Bataeva Y.V."/>
            <person name="Grigorian L.N."/>
            <person name="Solomentsev V.I."/>
        </authorList>
    </citation>
    <scope>NUCLEOTIDE SEQUENCE [LARGE SCALE GENOMIC DNA]</scope>
    <source>
        <strain evidence="3">SCPM-O-B-12605 (RCAM04882)</strain>
    </source>
</reference>
<feature type="region of interest" description="Disordered" evidence="1">
    <location>
        <begin position="24"/>
        <end position="45"/>
    </location>
</feature>
<dbReference type="Gene3D" id="2.130.10.10">
    <property type="entry name" value="YVTN repeat-like/Quinoprotein amine dehydrogenase"/>
    <property type="match status" value="1"/>
</dbReference>
<protein>
    <submittedName>
        <fullName evidence="2">PQQ-binding-like beta-propeller repeat protein</fullName>
    </submittedName>
</protein>
<organism evidence="2 3">
    <name type="scientific">Nocardiopsis tropica</name>
    <dbReference type="NCBI Taxonomy" id="109330"/>
    <lineage>
        <taxon>Bacteria</taxon>
        <taxon>Bacillati</taxon>
        <taxon>Actinomycetota</taxon>
        <taxon>Actinomycetes</taxon>
        <taxon>Streptosporangiales</taxon>
        <taxon>Nocardiopsidaceae</taxon>
        <taxon>Nocardiopsis</taxon>
    </lineage>
</organism>
<keyword evidence="3" id="KW-1185">Reference proteome</keyword>
<dbReference type="PROSITE" id="PS51257">
    <property type="entry name" value="PROKAR_LIPOPROTEIN"/>
    <property type="match status" value="1"/>
</dbReference>
<gene>
    <name evidence="2" type="ORF">ABUK86_15555</name>
</gene>
<evidence type="ECO:0000256" key="1">
    <source>
        <dbReference type="SAM" id="MobiDB-lite"/>
    </source>
</evidence>
<accession>A0ABV1ZVX1</accession>
<name>A0ABV1ZVX1_9ACTN</name>
<evidence type="ECO:0000313" key="2">
    <source>
        <dbReference type="EMBL" id="MES0835193.1"/>
    </source>
</evidence>
<dbReference type="RefSeq" id="WP_352984208.1">
    <property type="nucleotide sequence ID" value="NZ_JBEQNA010000003.1"/>
</dbReference>
<evidence type="ECO:0000313" key="3">
    <source>
        <dbReference type="Proteomes" id="UP001432401"/>
    </source>
</evidence>
<dbReference type="InterPro" id="IPR015943">
    <property type="entry name" value="WD40/YVTN_repeat-like_dom_sf"/>
</dbReference>
<dbReference type="SUPFAM" id="SSF50998">
    <property type="entry name" value="Quinoprotein alcohol dehydrogenase-like"/>
    <property type="match status" value="1"/>
</dbReference>
<dbReference type="Proteomes" id="UP001432401">
    <property type="component" value="Unassembled WGS sequence"/>
</dbReference>
<sequence length="435" mass="44990">MRHGAAVAVAATFLLTSCASFDGQDQGGPGGSSGTSEEIRDLDRPGSVSGVAWTWEAPEGVADLAGVHAVPGGVAAVVDDGVIGLSGENGGVMWEHRVPGSEVFGAVAGQGRYFVLQVLDPDDTEAPPRMLVVDLSTGESVHDYELRDGDSASGPVRGGLAGVTGEHWITVEGDEDLVAHELGSDEPAWSVPDVAGCDDVGSIDRTAATDDVLVAAFTCYEQPEGEDPVEMTEGQEFVSGFAGFDPATGDELWRTEAPAGMFPGDAHERDLTVHESGIVTAYYPYEQVGQVVDAATGDVEALEGGEVLWASEDGSLVGVWDGRTRGYRIQELGGDVRESLGDEQVGAGAAIVNALQGDIETVGLEGGVLHMGDLFEGGTGETELAAFEGFEETVPVTFSWDAEASMKVDQTVVVPGAVAVSYIDHSGSSGVMGLQ</sequence>